<feature type="signal peptide" evidence="1">
    <location>
        <begin position="1"/>
        <end position="18"/>
    </location>
</feature>
<keyword evidence="2" id="KW-0378">Hydrolase</keyword>
<keyword evidence="2" id="KW-0645">Protease</keyword>
<dbReference type="Pfam" id="PF13650">
    <property type="entry name" value="Asp_protease_2"/>
    <property type="match status" value="1"/>
</dbReference>
<dbReference type="InterPro" id="IPR034122">
    <property type="entry name" value="Retropepsin-like_bacterial"/>
</dbReference>
<evidence type="ECO:0000313" key="3">
    <source>
        <dbReference type="Proteomes" id="UP000199274"/>
    </source>
</evidence>
<proteinExistence type="predicted"/>
<dbReference type="RefSeq" id="WP_091258858.1">
    <property type="nucleotide sequence ID" value="NZ_FNDB01000019.1"/>
</dbReference>
<dbReference type="CDD" id="cd05483">
    <property type="entry name" value="retropepsin_like_bacteria"/>
    <property type="match status" value="1"/>
</dbReference>
<evidence type="ECO:0000256" key="1">
    <source>
        <dbReference type="SAM" id="SignalP"/>
    </source>
</evidence>
<accession>A0A1G8GZG3</accession>
<dbReference type="Proteomes" id="UP000199274">
    <property type="component" value="Unassembled WGS sequence"/>
</dbReference>
<keyword evidence="3" id="KW-1185">Reference proteome</keyword>
<dbReference type="EMBL" id="FNDB01000019">
    <property type="protein sequence ID" value="SDH99783.1"/>
    <property type="molecule type" value="Genomic_DNA"/>
</dbReference>
<reference evidence="3" key="1">
    <citation type="submission" date="2016-10" db="EMBL/GenBank/DDBJ databases">
        <authorList>
            <person name="Varghese N."/>
            <person name="Submissions S."/>
        </authorList>
    </citation>
    <scope>NUCLEOTIDE SEQUENCE [LARGE SCALE GENOMIC DNA]</scope>
    <source>
        <strain evidence="3">CGMCC 1.2747</strain>
    </source>
</reference>
<organism evidence="2 3">
    <name type="scientific">Flavobacterium omnivorum</name>
    <dbReference type="NCBI Taxonomy" id="178355"/>
    <lineage>
        <taxon>Bacteria</taxon>
        <taxon>Pseudomonadati</taxon>
        <taxon>Bacteroidota</taxon>
        <taxon>Flavobacteriia</taxon>
        <taxon>Flavobacteriales</taxon>
        <taxon>Flavobacteriaceae</taxon>
        <taxon>Flavobacterium</taxon>
    </lineage>
</organism>
<evidence type="ECO:0000313" key="2">
    <source>
        <dbReference type="EMBL" id="SDH99783.1"/>
    </source>
</evidence>
<dbReference type="InterPro" id="IPR021109">
    <property type="entry name" value="Peptidase_aspartic_dom_sf"/>
</dbReference>
<dbReference type="GO" id="GO:0008233">
    <property type="term" value="F:peptidase activity"/>
    <property type="evidence" value="ECO:0007669"/>
    <property type="project" value="UniProtKB-KW"/>
</dbReference>
<dbReference type="STRING" id="178355.SAMN04488062_11968"/>
<dbReference type="AlphaFoldDB" id="A0A1G8GZG3"/>
<keyword evidence="1" id="KW-0732">Signal</keyword>
<dbReference type="OrthoDB" id="5580718at2"/>
<dbReference type="GO" id="GO:0006508">
    <property type="term" value="P:proteolysis"/>
    <property type="evidence" value="ECO:0007669"/>
    <property type="project" value="UniProtKB-KW"/>
</dbReference>
<feature type="chain" id="PRO_5011535002" evidence="1">
    <location>
        <begin position="19"/>
        <end position="390"/>
    </location>
</feature>
<dbReference type="Gene3D" id="2.40.70.10">
    <property type="entry name" value="Acid Proteases"/>
    <property type="match status" value="1"/>
</dbReference>
<gene>
    <name evidence="2" type="ORF">SAMN04488062_11968</name>
</gene>
<dbReference type="SUPFAM" id="SSF50630">
    <property type="entry name" value="Acid proteases"/>
    <property type="match status" value="1"/>
</dbReference>
<name>A0A1G8GZG3_9FLAO</name>
<protein>
    <submittedName>
        <fullName evidence="2">Aspartyl protease</fullName>
    </submittedName>
</protein>
<sequence>MINIRIVIFLLLSNYCVAQDVNFNLGNSKELNYYSEIPFEYVNGKIIVSVLINENKYRFLLDTGAPNLITKRLSTILNLESLQELKISDANQIKSTMNIVQLPNLTIGSIIFENSVALSSQDENNLVFDCFEIDGFIGSNLLRNSIIQIDVKNKILIITNDLKKLHLNNENSSKLSLFGQQSSPFIWLKLTGSKDSGKEQVLLDTGMKGFYDISHKNYIKFKDEKIFSEVANGKGSESIGLSGNSPESEQVRLLLKHMKIANSAFLNISTTTTNDNNSRIGIGLFENGIGTIDFINKKFYFEQYEHNKDLIEKYLPFSRTIINNKLSIGIVWDEKLKAKINYGDEIIEINGKNYENYKLCDFINKSIFENITVSEIKIRNKKGEINIITL</sequence>